<dbReference type="Proteomes" id="UP000284908">
    <property type="component" value="Unassembled WGS sequence"/>
</dbReference>
<keyword evidence="3" id="KW-1185">Reference proteome</keyword>
<dbReference type="AlphaFoldDB" id="A0A419NBX4"/>
<dbReference type="InterPro" id="IPR015927">
    <property type="entry name" value="Peptidase_S24_S26A/B/C"/>
</dbReference>
<evidence type="ECO:0000313" key="3">
    <source>
        <dbReference type="Proteomes" id="UP000284908"/>
    </source>
</evidence>
<dbReference type="Pfam" id="PF00717">
    <property type="entry name" value="Peptidase_S24"/>
    <property type="match status" value="1"/>
</dbReference>
<protein>
    <submittedName>
        <fullName evidence="2">S24 family peptidase</fullName>
    </submittedName>
</protein>
<proteinExistence type="predicted"/>
<comment type="caution">
    <text evidence="2">The sequence shown here is derived from an EMBL/GenBank/DDBJ whole genome shotgun (WGS) entry which is preliminary data.</text>
</comment>
<evidence type="ECO:0000313" key="2">
    <source>
        <dbReference type="EMBL" id="RJT45695.1"/>
    </source>
</evidence>
<dbReference type="Gene3D" id="2.10.109.10">
    <property type="entry name" value="Umud Fragment, subunit A"/>
    <property type="match status" value="1"/>
</dbReference>
<feature type="domain" description="Peptidase S24/S26A/S26B/S26C" evidence="1">
    <location>
        <begin position="30"/>
        <end position="110"/>
    </location>
</feature>
<dbReference type="EMBL" id="RAHH01000006">
    <property type="protein sequence ID" value="RJT45695.1"/>
    <property type="molecule type" value="Genomic_DNA"/>
</dbReference>
<dbReference type="RefSeq" id="WP_120131932.1">
    <property type="nucleotide sequence ID" value="NZ_RAHH01000006.1"/>
</dbReference>
<gene>
    <name evidence="2" type="ORF">D6C13_06105</name>
</gene>
<organism evidence="2 3">
    <name type="scientific">Rahnella woolbedingensis</name>
    <dbReference type="NCBI Taxonomy" id="1510574"/>
    <lineage>
        <taxon>Bacteria</taxon>
        <taxon>Pseudomonadati</taxon>
        <taxon>Pseudomonadota</taxon>
        <taxon>Gammaproteobacteria</taxon>
        <taxon>Enterobacterales</taxon>
        <taxon>Yersiniaceae</taxon>
        <taxon>Rahnella</taxon>
    </lineage>
</organism>
<dbReference type="InterPro" id="IPR039418">
    <property type="entry name" value="LexA-like"/>
</dbReference>
<dbReference type="SUPFAM" id="SSF51306">
    <property type="entry name" value="LexA/Signal peptidase"/>
    <property type="match status" value="1"/>
</dbReference>
<dbReference type="CDD" id="cd06529">
    <property type="entry name" value="S24_LexA-like"/>
    <property type="match status" value="1"/>
</dbReference>
<evidence type="ECO:0000259" key="1">
    <source>
        <dbReference type="Pfam" id="PF00717"/>
    </source>
</evidence>
<dbReference type="InterPro" id="IPR036286">
    <property type="entry name" value="LexA/Signal_pep-like_sf"/>
</dbReference>
<name>A0A419NBX4_9GAMM</name>
<sequence length="118" mass="13544">MIALSSVQMKPKRNTVITFPHDAKGRLIAIMPDDTMTGEIECRSTIIIDNKNQKYLEDGVFAFYIDGIFMVKRLQFLPDAILVIPNNKHYQNWKIEPLDKCELVIIGRVVISLSERAH</sequence>
<accession>A0A419NBX4</accession>
<reference evidence="2 3" key="1">
    <citation type="submission" date="2018-09" db="EMBL/GenBank/DDBJ databases">
        <authorList>
            <person name="Le Fleche-Mateos A."/>
        </authorList>
    </citation>
    <scope>NUCLEOTIDE SEQUENCE [LARGE SCALE GENOMIC DNA]</scope>
    <source>
        <strain evidence="2 3">DSM 27399</strain>
    </source>
</reference>
<dbReference type="OrthoDB" id="9791537at2"/>